<evidence type="ECO:0000256" key="2">
    <source>
        <dbReference type="ARBA" id="ARBA00008387"/>
    </source>
</evidence>
<name>A0ABX1NIR2_9RHOO</name>
<gene>
    <name evidence="8" type="ORF">GPA27_17575</name>
</gene>
<evidence type="ECO:0000256" key="1">
    <source>
        <dbReference type="ARBA" id="ARBA00004561"/>
    </source>
</evidence>
<accession>A0ABX1NIR2</accession>
<evidence type="ECO:0000313" key="9">
    <source>
        <dbReference type="Proteomes" id="UP000634522"/>
    </source>
</evidence>
<evidence type="ECO:0000256" key="6">
    <source>
        <dbReference type="ARBA" id="ARBA00023263"/>
    </source>
</evidence>
<evidence type="ECO:0000313" key="8">
    <source>
        <dbReference type="EMBL" id="NMF99193.1"/>
    </source>
</evidence>
<proteinExistence type="inferred from homology"/>
<keyword evidence="3" id="KW-1029">Fimbrium biogenesis</keyword>
<comment type="caution">
    <text evidence="8">The sequence shown here is derived from an EMBL/GenBank/DDBJ whole genome shotgun (WGS) entry which is preliminary data.</text>
</comment>
<comment type="similarity">
    <text evidence="2">Belongs to the PilY1 family.</text>
</comment>
<keyword evidence="6" id="KW-0281">Fimbrium</keyword>
<dbReference type="EMBL" id="WTVS01000039">
    <property type="protein sequence ID" value="NMF99193.1"/>
    <property type="molecule type" value="Genomic_DNA"/>
</dbReference>
<feature type="domain" description="PilY1 beta-propeller" evidence="7">
    <location>
        <begin position="507"/>
        <end position="796"/>
    </location>
</feature>
<keyword evidence="4" id="KW-0479">Metal-binding</keyword>
<reference evidence="8 9" key="1">
    <citation type="submission" date="2019-12" db="EMBL/GenBank/DDBJ databases">
        <title>Comparative genomics gives insights into the taxonomy of the Azoarcus-Aromatoleum group and reveals separate origins of nif in the plant-associated Azoarcus and non-plant-associated Aromatoleum sub-groups.</title>
        <authorList>
            <person name="Lafos M."/>
            <person name="Maluk M."/>
            <person name="Batista M."/>
            <person name="Junghare M."/>
            <person name="Carmona M."/>
            <person name="Faoro H."/>
            <person name="Cruz L.M."/>
            <person name="Battistoni F."/>
            <person name="De Souza E."/>
            <person name="Pedrosa F."/>
            <person name="Chen W.-M."/>
            <person name="Poole P.S."/>
            <person name="Dixon R.A."/>
            <person name="James E.K."/>
        </authorList>
    </citation>
    <scope>NUCLEOTIDE SEQUENCE [LARGE SCALE GENOMIC DNA]</scope>
    <source>
        <strain evidence="8 9">T</strain>
    </source>
</reference>
<evidence type="ECO:0000256" key="3">
    <source>
        <dbReference type="ARBA" id="ARBA00022558"/>
    </source>
</evidence>
<dbReference type="InterPro" id="IPR008707">
    <property type="entry name" value="B-propeller_PilY1"/>
</dbReference>
<protein>
    <recommendedName>
        <fullName evidence="7">PilY1 beta-propeller domain-containing protein</fullName>
    </recommendedName>
</protein>
<dbReference type="InterPro" id="IPR011047">
    <property type="entry name" value="Quinoprotein_ADH-like_sf"/>
</dbReference>
<organism evidence="8 9">
    <name type="scientific">Aromatoleum toluolicum</name>
    <dbReference type="NCBI Taxonomy" id="90060"/>
    <lineage>
        <taxon>Bacteria</taxon>
        <taxon>Pseudomonadati</taxon>
        <taxon>Pseudomonadota</taxon>
        <taxon>Betaproteobacteria</taxon>
        <taxon>Rhodocyclales</taxon>
        <taxon>Rhodocyclaceae</taxon>
        <taxon>Aromatoleum</taxon>
    </lineage>
</organism>
<sequence>SSTDCTSGCDVGTAAGQVCFVDDAVYPDVRLLATQQSCGTNCRTAAGASYLPAEYAGRYLNWYFRIGTLTAWGDRKPDTRTRLEIAKKATKAALDTIPLQTTATTVKARVGLTTYNGDDGGLLVRGLANLGSSHLADLKSSIDGLAATGSTPLAETLADVGHFFTLGYSGNLTIHPGATTPTTVSIAQLFKQGTSAPHRLSGTLPTGCSGLSCPVQYWCQRSIAVLMTDGRPQQDQALSNNEHLCDYDGDSGSCTTSGARAYDQKNGGAATNHTGHLGGAHSYESAGSDYLDDVAQALFETDLRPDLSAPGGQASVNNLRTYTVGFADRQALNDPLMQETARQGGGLFLSAENEESLTRAFVGALNDALDKDSAAAAVAVTSTQLTTNNTSYASSFTSGYWTGDLEAFSLDLASGLPITPRLWSAQARLDALASPQSSRRIVSYTGSSGSAFTGANYRNDAIGLTTGVIDYLRGDRSGEASIYRRRQHLLGDIINAEPAIVSYGSSTVVYQGANDGMVHAFDGGTGTAGGSELWAYVPRMLHSRLWKLAEPTYAHEYFVDATPAVADVDVSGFRRKILVGGLGKGGTGYYALDISDGTAASETAAAAKVLWEKTPAADSGFSFGTPLIVRTPSDGWVVLVTSGYNNGTSGGGDGLGHVWALDPRDGTVLRHIATPAGSPSLPAGLTHLARLSNAAADQMTRFVYGGDLLGNVWRFDLANWSATKIAALADGGGAAQPVTSAPVVRQVRGSSDKFYVYVGTGQYLGNSDVPGNTPVNTHATQTQSMYGIIDDTTVATPTLPDIRGSNGAGCPGNGGNGDFVCQRVASSSGGTFTLTTNTLQTANKGWYFDLPIANGRINTHPAVTTTGVLVFTVNVPTTAICDPGGSSWFFAVDADTGGAVRRSTSGSDTFESGWYLGNALGSRPVIVETSSGKRALIRMSDRTVKNPTIPEMAGSPPTKWRRVYWRELM</sequence>
<dbReference type="Proteomes" id="UP000634522">
    <property type="component" value="Unassembled WGS sequence"/>
</dbReference>
<evidence type="ECO:0000256" key="5">
    <source>
        <dbReference type="ARBA" id="ARBA00022837"/>
    </source>
</evidence>
<evidence type="ECO:0000259" key="7">
    <source>
        <dbReference type="Pfam" id="PF05567"/>
    </source>
</evidence>
<dbReference type="InterPro" id="IPR036465">
    <property type="entry name" value="vWFA_dom_sf"/>
</dbReference>
<comment type="subcellular location">
    <subcellularLocation>
        <location evidence="1">Fimbrium</location>
    </subcellularLocation>
</comment>
<dbReference type="Pfam" id="PF05567">
    <property type="entry name" value="T4P_PilY1"/>
    <property type="match status" value="1"/>
</dbReference>
<evidence type="ECO:0000256" key="4">
    <source>
        <dbReference type="ARBA" id="ARBA00022723"/>
    </source>
</evidence>
<dbReference type="SUPFAM" id="SSF50998">
    <property type="entry name" value="Quinoprotein alcohol dehydrogenase-like"/>
    <property type="match status" value="1"/>
</dbReference>
<dbReference type="RefSeq" id="WP_169141804.1">
    <property type="nucleotide sequence ID" value="NZ_WTVS01000039.1"/>
</dbReference>
<feature type="non-terminal residue" evidence="8">
    <location>
        <position position="1"/>
    </location>
</feature>
<keyword evidence="5" id="KW-0106">Calcium</keyword>
<dbReference type="Gene3D" id="3.40.50.410">
    <property type="entry name" value="von Willebrand factor, type A domain"/>
    <property type="match status" value="1"/>
</dbReference>
<keyword evidence="9" id="KW-1185">Reference proteome</keyword>